<protein>
    <submittedName>
        <fullName evidence="1">Uncharacterized protein</fullName>
    </submittedName>
</protein>
<sequence>MTKTLAHPPSIPALVMISSHRCMCHPPLGRRNPRSRSVGMMMKIVLRTGQETTVMICLPLSYLLVKALRYPRQSRIPTSQISVPEWVLTLRAVPLAVVQAVAVQVPVLL</sequence>
<accession>A0A8D8UPF4</accession>
<reference evidence="1" key="1">
    <citation type="submission" date="2021-05" db="EMBL/GenBank/DDBJ databases">
        <authorList>
            <person name="Alioto T."/>
            <person name="Alioto T."/>
            <person name="Gomez Garrido J."/>
        </authorList>
    </citation>
    <scope>NUCLEOTIDE SEQUENCE</scope>
</reference>
<evidence type="ECO:0000313" key="1">
    <source>
        <dbReference type="EMBL" id="CAG6709479.1"/>
    </source>
</evidence>
<dbReference type="EMBL" id="HBUF01579672">
    <property type="protein sequence ID" value="CAG6769695.1"/>
    <property type="molecule type" value="Transcribed_RNA"/>
</dbReference>
<name>A0A8D8UPF4_9HEMI</name>
<dbReference type="AlphaFoldDB" id="A0A8D8UPF4"/>
<dbReference type="EMBL" id="HBUF01220588">
    <property type="protein sequence ID" value="CAG6669247.1"/>
    <property type="molecule type" value="Transcribed_RNA"/>
</dbReference>
<proteinExistence type="predicted"/>
<dbReference type="EMBL" id="HBUF01346101">
    <property type="protein sequence ID" value="CAG6709479.1"/>
    <property type="molecule type" value="Transcribed_RNA"/>
</dbReference>
<dbReference type="EMBL" id="HBUF01039674">
    <property type="protein sequence ID" value="CAG6617722.1"/>
    <property type="molecule type" value="Transcribed_RNA"/>
</dbReference>
<dbReference type="EMBL" id="HBUF01346102">
    <property type="protein sequence ID" value="CAG6709481.1"/>
    <property type="molecule type" value="Transcribed_RNA"/>
</dbReference>
<dbReference type="EMBL" id="HBUF01579673">
    <property type="protein sequence ID" value="CAG6769697.1"/>
    <property type="molecule type" value="Transcribed_RNA"/>
</dbReference>
<organism evidence="1">
    <name type="scientific">Cacopsylla melanoneura</name>
    <dbReference type="NCBI Taxonomy" id="428564"/>
    <lineage>
        <taxon>Eukaryota</taxon>
        <taxon>Metazoa</taxon>
        <taxon>Ecdysozoa</taxon>
        <taxon>Arthropoda</taxon>
        <taxon>Hexapoda</taxon>
        <taxon>Insecta</taxon>
        <taxon>Pterygota</taxon>
        <taxon>Neoptera</taxon>
        <taxon>Paraneoptera</taxon>
        <taxon>Hemiptera</taxon>
        <taxon>Sternorrhyncha</taxon>
        <taxon>Psylloidea</taxon>
        <taxon>Psyllidae</taxon>
        <taxon>Psyllinae</taxon>
        <taxon>Cacopsylla</taxon>
    </lineage>
</organism>
<dbReference type="EMBL" id="HBUF01220587">
    <property type="protein sequence ID" value="CAG6669245.1"/>
    <property type="molecule type" value="Transcribed_RNA"/>
</dbReference>
<dbReference type="EMBL" id="HBUF01039673">
    <property type="protein sequence ID" value="CAG6617720.1"/>
    <property type="molecule type" value="Transcribed_RNA"/>
</dbReference>
<dbReference type="EMBL" id="HBUF01579674">
    <property type="protein sequence ID" value="CAG6769699.1"/>
    <property type="molecule type" value="Transcribed_RNA"/>
</dbReference>